<sequence length="114" mass="13026">MIKSLLCVSWQLSPIKESDQKALFRVLDENRIYLNKWLPFVSTIKTEEDLDSFIDFVTEAKEVKCSPVFLIKSNDKIIGLIGFKNTNLALKETEIGYWIIENMQGLGIITSALI</sequence>
<dbReference type="SUPFAM" id="SSF55729">
    <property type="entry name" value="Acyl-CoA N-acyltransferases (Nat)"/>
    <property type="match status" value="1"/>
</dbReference>
<dbReference type="EMBL" id="JAKZGP010000070">
    <property type="protein sequence ID" value="MCH7411318.1"/>
    <property type="molecule type" value="Genomic_DNA"/>
</dbReference>
<evidence type="ECO:0000313" key="2">
    <source>
        <dbReference type="EMBL" id="MCH7411318.1"/>
    </source>
</evidence>
<gene>
    <name evidence="2" type="ORF">MM239_18125</name>
</gene>
<keyword evidence="3" id="KW-1185">Reference proteome</keyword>
<dbReference type="InterPro" id="IPR016181">
    <property type="entry name" value="Acyl_CoA_acyltransferase"/>
</dbReference>
<evidence type="ECO:0000313" key="3">
    <source>
        <dbReference type="Proteomes" id="UP001165489"/>
    </source>
</evidence>
<dbReference type="Gene3D" id="3.40.630.30">
    <property type="match status" value="1"/>
</dbReference>
<comment type="caution">
    <text evidence="2">The sequence shown here is derived from an EMBL/GenBank/DDBJ whole genome shotgun (WGS) entry which is preliminary data.</text>
</comment>
<reference evidence="2" key="1">
    <citation type="submission" date="2022-03" db="EMBL/GenBank/DDBJ databases">
        <title>De novo assembled genomes of Belliella spp. (Cyclobacteriaceae) strains.</title>
        <authorList>
            <person name="Szabo A."/>
            <person name="Korponai K."/>
            <person name="Felfoldi T."/>
        </authorList>
    </citation>
    <scope>NUCLEOTIDE SEQUENCE</scope>
    <source>
        <strain evidence="2">DSM 111904</strain>
    </source>
</reference>
<evidence type="ECO:0000259" key="1">
    <source>
        <dbReference type="Pfam" id="PF13302"/>
    </source>
</evidence>
<accession>A0ABS9V4I1</accession>
<name>A0ABS9V4I1_9BACT</name>
<protein>
    <submittedName>
        <fullName evidence="2">GNAT family N-acetyltransferase</fullName>
    </submittedName>
</protein>
<proteinExistence type="predicted"/>
<organism evidence="2 3">
    <name type="scientific">Belliella filtrata</name>
    <dbReference type="NCBI Taxonomy" id="2923435"/>
    <lineage>
        <taxon>Bacteria</taxon>
        <taxon>Pseudomonadati</taxon>
        <taxon>Bacteroidota</taxon>
        <taxon>Cytophagia</taxon>
        <taxon>Cytophagales</taxon>
        <taxon>Cyclobacteriaceae</taxon>
        <taxon>Belliella</taxon>
    </lineage>
</organism>
<dbReference type="Pfam" id="PF13302">
    <property type="entry name" value="Acetyltransf_3"/>
    <property type="match status" value="1"/>
</dbReference>
<dbReference type="RefSeq" id="WP_241349678.1">
    <property type="nucleotide sequence ID" value="NZ_JAKZGP010000070.1"/>
</dbReference>
<dbReference type="InterPro" id="IPR000182">
    <property type="entry name" value="GNAT_dom"/>
</dbReference>
<feature type="domain" description="N-acetyltransferase" evidence="1">
    <location>
        <begin position="12"/>
        <end position="113"/>
    </location>
</feature>
<dbReference type="Proteomes" id="UP001165489">
    <property type="component" value="Unassembled WGS sequence"/>
</dbReference>